<evidence type="ECO:0000256" key="1">
    <source>
        <dbReference type="SAM" id="MobiDB-lite"/>
    </source>
</evidence>
<accession>A0A2M4CQU5</accession>
<feature type="region of interest" description="Disordered" evidence="1">
    <location>
        <begin position="286"/>
        <end position="410"/>
    </location>
</feature>
<reference evidence="2" key="1">
    <citation type="submission" date="2018-01" db="EMBL/GenBank/DDBJ databases">
        <title>An insight into the sialome of Amazonian anophelines.</title>
        <authorList>
            <person name="Ribeiro J.M."/>
            <person name="Scarpassa V."/>
            <person name="Calvo E."/>
        </authorList>
    </citation>
    <scope>NUCLEOTIDE SEQUENCE</scope>
</reference>
<feature type="compositionally biased region" description="Polar residues" evidence="1">
    <location>
        <begin position="58"/>
        <end position="70"/>
    </location>
</feature>
<dbReference type="EMBL" id="GGFL01003519">
    <property type="protein sequence ID" value="MBW67697.1"/>
    <property type="molecule type" value="Transcribed_RNA"/>
</dbReference>
<feature type="compositionally biased region" description="Low complexity" evidence="1">
    <location>
        <begin position="314"/>
        <end position="327"/>
    </location>
</feature>
<feature type="compositionally biased region" description="Basic and acidic residues" evidence="1">
    <location>
        <begin position="1"/>
        <end position="10"/>
    </location>
</feature>
<organism evidence="2">
    <name type="scientific">Anopheles darlingi</name>
    <name type="common">Mosquito</name>
    <dbReference type="NCBI Taxonomy" id="43151"/>
    <lineage>
        <taxon>Eukaryota</taxon>
        <taxon>Metazoa</taxon>
        <taxon>Ecdysozoa</taxon>
        <taxon>Arthropoda</taxon>
        <taxon>Hexapoda</taxon>
        <taxon>Insecta</taxon>
        <taxon>Pterygota</taxon>
        <taxon>Neoptera</taxon>
        <taxon>Endopterygota</taxon>
        <taxon>Diptera</taxon>
        <taxon>Nematocera</taxon>
        <taxon>Culicoidea</taxon>
        <taxon>Culicidae</taxon>
        <taxon>Anophelinae</taxon>
        <taxon>Anopheles</taxon>
    </lineage>
</organism>
<feature type="compositionally biased region" description="Low complexity" evidence="1">
    <location>
        <begin position="71"/>
        <end position="95"/>
    </location>
</feature>
<feature type="region of interest" description="Disordered" evidence="1">
    <location>
        <begin position="493"/>
        <end position="519"/>
    </location>
</feature>
<feature type="compositionally biased region" description="Polar residues" evidence="1">
    <location>
        <begin position="34"/>
        <end position="44"/>
    </location>
</feature>
<feature type="compositionally biased region" description="Low complexity" evidence="1">
    <location>
        <begin position="381"/>
        <end position="409"/>
    </location>
</feature>
<evidence type="ECO:0000313" key="2">
    <source>
        <dbReference type="EMBL" id="MBW67697.1"/>
    </source>
</evidence>
<feature type="region of interest" description="Disordered" evidence="1">
    <location>
        <begin position="1"/>
        <end position="95"/>
    </location>
</feature>
<feature type="compositionally biased region" description="Basic residues" evidence="1">
    <location>
        <begin position="328"/>
        <end position="350"/>
    </location>
</feature>
<proteinExistence type="predicted"/>
<dbReference type="AlphaFoldDB" id="A0A2M4CQU5"/>
<dbReference type="VEuPathDB" id="VectorBase:ADAR2_008631"/>
<feature type="compositionally biased region" description="Gly residues" evidence="1">
    <location>
        <begin position="504"/>
        <end position="516"/>
    </location>
</feature>
<name>A0A2M4CQU5_ANODA</name>
<protein>
    <submittedName>
        <fullName evidence="2">Uncharacterized protein</fullName>
    </submittedName>
</protein>
<sequence length="568" mass="60904">MDTGKPEIRSKPILSPTRSLDEGFESDPDRISTDSELATAQTTPAFDVLQRTDRDGVQHTQIARRTTTNGSASPTASETATAGSSTSSKDSGPESIICLEGEIEKELRTKLEKTSLGRLPPTGLTKIGVGAGNNGTSATSAANHQQIRYRRIKTRAPPPPIGSYYYQKRSASVDSVNRNTNAAGTLGHYSLTNLDHGSASTTLDLAISGSNNTNSNGGMPLAPSGDVLAGRFVRVTVDPRHQQHLQQQQQHHYGHQQPASLNHYRLASLSTNNIYKYCHAPTPMTGHYTTSLHHHHQQQHQQQQQQQQHHHQLLHQTQPHLMHQQNQHPHHHPLHHHHLHHHQQHHHLHHQTQQTHSLLAHHDRGSLHPHLSYIPAPVGVSGPNNGGSSSSDSNNSNSSNSSSNSNRNNLYSLPPQYGLVSGTSLAQHAGAAAAAAAASAVSSGSATTPGTSSGGSISLGSTASRNYQHFNHVPVCWTQSIPRQTRRYITPTTLPQVIAPSSGKSGGSGSGGGGTGISQKLRDLATSAGLLTAKPRPPLKPVIKTRGSNSTEFPKKVTFSAFATVQVV</sequence>